<evidence type="ECO:0000259" key="6">
    <source>
        <dbReference type="Pfam" id="PF07980"/>
    </source>
</evidence>
<dbReference type="Proteomes" id="UP000473905">
    <property type="component" value="Unassembled WGS sequence"/>
</dbReference>
<evidence type="ECO:0000256" key="3">
    <source>
        <dbReference type="ARBA" id="ARBA00022729"/>
    </source>
</evidence>
<dbReference type="InterPro" id="IPR011990">
    <property type="entry name" value="TPR-like_helical_dom_sf"/>
</dbReference>
<proteinExistence type="inferred from homology"/>
<keyword evidence="3" id="KW-0732">Signal</keyword>
<protein>
    <submittedName>
        <fullName evidence="8">RagB/SusD family nutrient uptake outer membrane protein</fullName>
    </submittedName>
</protein>
<evidence type="ECO:0000256" key="5">
    <source>
        <dbReference type="ARBA" id="ARBA00023237"/>
    </source>
</evidence>
<keyword evidence="5" id="KW-0998">Cell outer membrane</keyword>
<dbReference type="Gene3D" id="1.25.40.390">
    <property type="match status" value="1"/>
</dbReference>
<sequence length="578" mass="66330">MKRNIYLTFIGVGMLAFSSCVDSYEKLPVEQFTIDYVFSRTDSLGKKAVGFLDEIYNMLDYGHNRVNGDYLDAASDDAISIDASDPDVYKMVMGRYTANSRTSDMGWGEYYAGIRKVNFLINNIDVVPFNLTYKDASGKVRPLNHSMKAEARFLRVYAYFELLKRYGGIPLMGDKVYQLGDNMELPRNTFAQCVDYMVKELDDIRGDLRAYPLENTASDAHVATREACDAMKSRILLYAASPLFNEKPIEPGNELVGYASYDKERWNVAAKAAKAFIDAYGPEGSQVFGLTSNFKRIFLEYYSPDSNPEIIFFRQGGNNKVVETQNGPLGFSGESLGYGRTNPTQNLVDAFPMKDGKLAAESSTQPYENRDPRFYCTILHNGSRWLGKTLATYQGGVNNPTGSAQYTRTSYYMRKFMGDFEESETYGNNYHLWVMYRYAEILLNYAEALNEYEEKPSDEVYKVLRALRKRAGIEAGKDNKYGLEDNMSRDEMRLVIQNERRIEMAFEEQRYWDIRRWRLAEKIFEKPLQGMSIVSGAGSLSFERVDILSAKFDSRRYLYPIPYSEVIKNRNMVQNPKW</sequence>
<organism evidence="8 9">
    <name type="scientific">Bacteroides ovatus</name>
    <dbReference type="NCBI Taxonomy" id="28116"/>
    <lineage>
        <taxon>Bacteria</taxon>
        <taxon>Pseudomonadati</taxon>
        <taxon>Bacteroidota</taxon>
        <taxon>Bacteroidia</taxon>
        <taxon>Bacteroidales</taxon>
        <taxon>Bacteroidaceae</taxon>
        <taxon>Bacteroides</taxon>
    </lineage>
</organism>
<dbReference type="Pfam" id="PF14322">
    <property type="entry name" value="SusD-like_3"/>
    <property type="match status" value="1"/>
</dbReference>
<feature type="domain" description="RagB/SusD" evidence="6">
    <location>
        <begin position="308"/>
        <end position="578"/>
    </location>
</feature>
<feature type="domain" description="SusD-like N-terminal" evidence="7">
    <location>
        <begin position="55"/>
        <end position="235"/>
    </location>
</feature>
<dbReference type="GO" id="GO:0009279">
    <property type="term" value="C:cell outer membrane"/>
    <property type="evidence" value="ECO:0007669"/>
    <property type="project" value="UniProtKB-SubCell"/>
</dbReference>
<gene>
    <name evidence="8" type="ORF">F3D66_20285</name>
</gene>
<evidence type="ECO:0000256" key="2">
    <source>
        <dbReference type="ARBA" id="ARBA00006275"/>
    </source>
</evidence>
<comment type="similarity">
    <text evidence="2">Belongs to the SusD family.</text>
</comment>
<dbReference type="PROSITE" id="PS51257">
    <property type="entry name" value="PROKAR_LIPOPROTEIN"/>
    <property type="match status" value="1"/>
</dbReference>
<name>A0A5M5EBI3_BACOV</name>
<evidence type="ECO:0000256" key="4">
    <source>
        <dbReference type="ARBA" id="ARBA00023136"/>
    </source>
</evidence>
<dbReference type="SUPFAM" id="SSF48452">
    <property type="entry name" value="TPR-like"/>
    <property type="match status" value="1"/>
</dbReference>
<comment type="subcellular location">
    <subcellularLocation>
        <location evidence="1">Cell outer membrane</location>
    </subcellularLocation>
</comment>
<dbReference type="AlphaFoldDB" id="A0A5M5EBI3"/>
<evidence type="ECO:0000256" key="1">
    <source>
        <dbReference type="ARBA" id="ARBA00004442"/>
    </source>
</evidence>
<evidence type="ECO:0000313" key="9">
    <source>
        <dbReference type="Proteomes" id="UP000473905"/>
    </source>
</evidence>
<dbReference type="RefSeq" id="WP_128858347.1">
    <property type="nucleotide sequence ID" value="NZ_CP134818.1"/>
</dbReference>
<comment type="caution">
    <text evidence="8">The sequence shown here is derived from an EMBL/GenBank/DDBJ whole genome shotgun (WGS) entry which is preliminary data.</text>
</comment>
<keyword evidence="4" id="KW-0472">Membrane</keyword>
<dbReference type="InterPro" id="IPR033985">
    <property type="entry name" value="SusD-like_N"/>
</dbReference>
<dbReference type="Pfam" id="PF07980">
    <property type="entry name" value="SusD_RagB"/>
    <property type="match status" value="1"/>
</dbReference>
<evidence type="ECO:0000313" key="8">
    <source>
        <dbReference type="EMBL" id="KAA4093076.1"/>
    </source>
</evidence>
<reference evidence="8 9" key="1">
    <citation type="journal article" date="2019" name="Nat. Med.">
        <title>A library of human gut bacterial isolates paired with longitudinal multiomics data enables mechanistic microbiome research.</title>
        <authorList>
            <person name="Poyet M."/>
            <person name="Groussin M."/>
            <person name="Gibbons S.M."/>
            <person name="Avila-Pacheco J."/>
            <person name="Jiang X."/>
            <person name="Kearney S.M."/>
            <person name="Perrotta A.R."/>
            <person name="Berdy B."/>
            <person name="Zhao S."/>
            <person name="Lieberman T.D."/>
            <person name="Swanson P.K."/>
            <person name="Smith M."/>
            <person name="Roesemann S."/>
            <person name="Alexander J.E."/>
            <person name="Rich S.A."/>
            <person name="Livny J."/>
            <person name="Vlamakis H."/>
            <person name="Clish C."/>
            <person name="Bullock K."/>
            <person name="Deik A."/>
            <person name="Scott J."/>
            <person name="Pierce K.A."/>
            <person name="Xavier R.J."/>
            <person name="Alm E.J."/>
        </authorList>
    </citation>
    <scope>NUCLEOTIDE SEQUENCE [LARGE SCALE GENOMIC DNA]</scope>
    <source>
        <strain evidence="8 9">BIOML-A134</strain>
    </source>
</reference>
<evidence type="ECO:0000259" key="7">
    <source>
        <dbReference type="Pfam" id="PF14322"/>
    </source>
</evidence>
<keyword evidence="9" id="KW-1185">Reference proteome</keyword>
<accession>A0A5M5EBI3</accession>
<dbReference type="InterPro" id="IPR012944">
    <property type="entry name" value="SusD_RagB_dom"/>
</dbReference>
<dbReference type="EMBL" id="VWKB01000030">
    <property type="protein sequence ID" value="KAA4093076.1"/>
    <property type="molecule type" value="Genomic_DNA"/>
</dbReference>